<dbReference type="OrthoDB" id="6503357at2759"/>
<dbReference type="AlphaFoldDB" id="A0A7R9LV47"/>
<dbReference type="InterPro" id="IPR023389">
    <property type="entry name" value="DOPA-like_sf"/>
</dbReference>
<dbReference type="InterPro" id="IPR014980">
    <property type="entry name" value="DOPA_dioxygen"/>
</dbReference>
<gene>
    <name evidence="1" type="ORF">OSB1V03_LOCUS21332</name>
</gene>
<dbReference type="Proteomes" id="UP000759131">
    <property type="component" value="Unassembled WGS sequence"/>
</dbReference>
<name>A0A7R9LV47_9ACAR</name>
<proteinExistence type="predicted"/>
<sequence>MYEKSCSSEVNTTRDEWNEEDISGYHFHTYFFQNNVQSSGHAERLRTRVETNIANGLLNACITSEVYYDPVGPHPVGMFITCCNKTSMTPALSWFVQNHGNLSVLIHPLTREVLADHTEKATFLGQSMPLDLPTLPPVVKQPLKCIPEHVFRRTDD</sequence>
<evidence type="ECO:0000313" key="1">
    <source>
        <dbReference type="EMBL" id="CAD7647205.1"/>
    </source>
</evidence>
<dbReference type="Pfam" id="PF08883">
    <property type="entry name" value="DOPA_dioxygen"/>
    <property type="match status" value="1"/>
</dbReference>
<dbReference type="PANTHER" id="PTHR36423:SF2">
    <property type="entry name" value="AFR070WP"/>
    <property type="match status" value="1"/>
</dbReference>
<dbReference type="PANTHER" id="PTHR36423">
    <property type="entry name" value="AFR070WP"/>
    <property type="match status" value="1"/>
</dbReference>
<keyword evidence="2" id="KW-1185">Reference proteome</keyword>
<dbReference type="SUPFAM" id="SSF143410">
    <property type="entry name" value="DOPA-like"/>
    <property type="match status" value="1"/>
</dbReference>
<protein>
    <recommendedName>
        <fullName evidence="3">DOPA 4,5-dioxygenase</fullName>
    </recommendedName>
</protein>
<reference evidence="1" key="1">
    <citation type="submission" date="2020-11" db="EMBL/GenBank/DDBJ databases">
        <authorList>
            <person name="Tran Van P."/>
        </authorList>
    </citation>
    <scope>NUCLEOTIDE SEQUENCE</scope>
</reference>
<evidence type="ECO:0000313" key="2">
    <source>
        <dbReference type="Proteomes" id="UP000759131"/>
    </source>
</evidence>
<evidence type="ECO:0008006" key="3">
    <source>
        <dbReference type="Google" id="ProtNLM"/>
    </source>
</evidence>
<organism evidence="1">
    <name type="scientific">Medioppia subpectinata</name>
    <dbReference type="NCBI Taxonomy" id="1979941"/>
    <lineage>
        <taxon>Eukaryota</taxon>
        <taxon>Metazoa</taxon>
        <taxon>Ecdysozoa</taxon>
        <taxon>Arthropoda</taxon>
        <taxon>Chelicerata</taxon>
        <taxon>Arachnida</taxon>
        <taxon>Acari</taxon>
        <taxon>Acariformes</taxon>
        <taxon>Sarcoptiformes</taxon>
        <taxon>Oribatida</taxon>
        <taxon>Brachypylina</taxon>
        <taxon>Oppioidea</taxon>
        <taxon>Oppiidae</taxon>
        <taxon>Medioppia</taxon>
    </lineage>
</organism>
<dbReference type="EMBL" id="CAJPIZ010039121">
    <property type="protein sequence ID" value="CAG2121386.1"/>
    <property type="molecule type" value="Genomic_DNA"/>
</dbReference>
<accession>A0A7R9LV47</accession>
<dbReference type="EMBL" id="OC893696">
    <property type="protein sequence ID" value="CAD7647205.1"/>
    <property type="molecule type" value="Genomic_DNA"/>
</dbReference>
<dbReference type="Gene3D" id="3.30.70.1240">
    <property type="entry name" value="DOPA-like domains"/>
    <property type="match status" value="1"/>
</dbReference>